<protein>
    <recommendedName>
        <fullName evidence="6">Ribosomal protein L11 methyltransferase</fullName>
        <shortName evidence="6">L11 Mtase</shortName>
        <ecNumber evidence="6">2.1.1.-</ecNumber>
    </recommendedName>
</protein>
<dbReference type="STRING" id="1120975.SAMN02746064_01501"/>
<keyword evidence="8" id="KW-1185">Reference proteome</keyword>
<evidence type="ECO:0000256" key="2">
    <source>
        <dbReference type="ARBA" id="ARBA00022490"/>
    </source>
</evidence>
<dbReference type="HAMAP" id="MF_00735">
    <property type="entry name" value="Methyltr_PrmA"/>
    <property type="match status" value="1"/>
</dbReference>
<dbReference type="GO" id="GO:0005840">
    <property type="term" value="C:ribosome"/>
    <property type="evidence" value="ECO:0007669"/>
    <property type="project" value="UniProtKB-KW"/>
</dbReference>
<dbReference type="Gene3D" id="3.40.50.150">
    <property type="entry name" value="Vaccinia Virus protein VP39"/>
    <property type="match status" value="1"/>
</dbReference>
<accession>A0A1M4XF49</accession>
<keyword evidence="7" id="KW-0689">Ribosomal protein</keyword>
<dbReference type="NCBIfam" id="TIGR00406">
    <property type="entry name" value="prmA"/>
    <property type="match status" value="1"/>
</dbReference>
<feature type="binding site" evidence="6">
    <location>
        <position position="184"/>
    </location>
    <ligand>
        <name>S-adenosyl-L-methionine</name>
        <dbReference type="ChEBI" id="CHEBI:59789"/>
    </ligand>
</feature>
<comment type="catalytic activity">
    <reaction evidence="6">
        <text>L-lysyl-[protein] + 3 S-adenosyl-L-methionine = N(6),N(6),N(6)-trimethyl-L-lysyl-[protein] + 3 S-adenosyl-L-homocysteine + 3 H(+)</text>
        <dbReference type="Rhea" id="RHEA:54192"/>
        <dbReference type="Rhea" id="RHEA-COMP:9752"/>
        <dbReference type="Rhea" id="RHEA-COMP:13826"/>
        <dbReference type="ChEBI" id="CHEBI:15378"/>
        <dbReference type="ChEBI" id="CHEBI:29969"/>
        <dbReference type="ChEBI" id="CHEBI:57856"/>
        <dbReference type="ChEBI" id="CHEBI:59789"/>
        <dbReference type="ChEBI" id="CHEBI:61961"/>
    </reaction>
</comment>
<dbReference type="PANTHER" id="PTHR43648">
    <property type="entry name" value="ELECTRON TRANSFER FLAVOPROTEIN BETA SUBUNIT LYSINE METHYLTRANSFERASE"/>
    <property type="match status" value="1"/>
</dbReference>
<dbReference type="CDD" id="cd02440">
    <property type="entry name" value="AdoMet_MTases"/>
    <property type="match status" value="1"/>
</dbReference>
<feature type="binding site" evidence="6">
    <location>
        <position position="206"/>
    </location>
    <ligand>
        <name>S-adenosyl-L-methionine</name>
        <dbReference type="ChEBI" id="CHEBI:59789"/>
    </ligand>
</feature>
<dbReference type="InterPro" id="IPR004498">
    <property type="entry name" value="Ribosomal_PrmA_MeTrfase"/>
</dbReference>
<dbReference type="GO" id="GO:0005737">
    <property type="term" value="C:cytoplasm"/>
    <property type="evidence" value="ECO:0007669"/>
    <property type="project" value="UniProtKB-SubCell"/>
</dbReference>
<evidence type="ECO:0000313" key="7">
    <source>
        <dbReference type="EMBL" id="SHE92145.1"/>
    </source>
</evidence>
<dbReference type="InterPro" id="IPR050078">
    <property type="entry name" value="Ribosomal_L11_MeTrfase_PrmA"/>
</dbReference>
<dbReference type="PIRSF" id="PIRSF000401">
    <property type="entry name" value="RPL11_MTase"/>
    <property type="match status" value="1"/>
</dbReference>
<evidence type="ECO:0000256" key="1">
    <source>
        <dbReference type="ARBA" id="ARBA00009741"/>
    </source>
</evidence>
<dbReference type="Proteomes" id="UP000184251">
    <property type="component" value="Unassembled WGS sequence"/>
</dbReference>
<comment type="similarity">
    <text evidence="1 6">Belongs to the methyltransferase superfamily. PrmA family.</text>
</comment>
<proteinExistence type="inferred from homology"/>
<evidence type="ECO:0000256" key="6">
    <source>
        <dbReference type="HAMAP-Rule" id="MF_00735"/>
    </source>
</evidence>
<dbReference type="EC" id="2.1.1.-" evidence="6"/>
<dbReference type="GO" id="GO:0016279">
    <property type="term" value="F:protein-lysine N-methyltransferase activity"/>
    <property type="evidence" value="ECO:0007669"/>
    <property type="project" value="RHEA"/>
</dbReference>
<dbReference type="Pfam" id="PF06325">
    <property type="entry name" value="PrmA"/>
    <property type="match status" value="1"/>
</dbReference>
<reference evidence="7 8" key="1">
    <citation type="submission" date="2016-11" db="EMBL/GenBank/DDBJ databases">
        <authorList>
            <person name="Jaros S."/>
            <person name="Januszkiewicz K."/>
            <person name="Wedrychowicz H."/>
        </authorList>
    </citation>
    <scope>NUCLEOTIDE SEQUENCE [LARGE SCALE GENOMIC DNA]</scope>
    <source>
        <strain evidence="7 8">DSM 14828</strain>
    </source>
</reference>
<evidence type="ECO:0000256" key="3">
    <source>
        <dbReference type="ARBA" id="ARBA00022603"/>
    </source>
</evidence>
<feature type="binding site" evidence="6">
    <location>
        <position position="249"/>
    </location>
    <ligand>
        <name>S-adenosyl-L-methionine</name>
        <dbReference type="ChEBI" id="CHEBI:59789"/>
    </ligand>
</feature>
<dbReference type="InterPro" id="IPR029063">
    <property type="entry name" value="SAM-dependent_MTases_sf"/>
</dbReference>
<keyword evidence="4 6" id="KW-0808">Transferase</keyword>
<sequence>MKWIEVQIKTTPEAEEAVSNIFYEEGAEGVVIESPNDMLIMKNNNPLNWDYYDEALLAMDPLSSIIKGYLSETANHSEKINDILMRIKTLPSCGLDPGSCELTITEVNQEDWSNSWKKYYKPVKVGNKFVIKPTWESYYKEDGDLVIEIDPGMAFGSGLHETTQLCIGNLEQYVKSGDVLIDIGCGSGILALAAGKLKCKKVIAVDLDSMAVKVARENVEKNHLENLIEVREGDLMDVIHEQADVIVANILAEVIINLATQIKPYLKVGGLFISSGIILDKLDEVVDNVTAEGFEIVEVEQLNDWASVVARKKMV</sequence>
<evidence type="ECO:0000313" key="8">
    <source>
        <dbReference type="Proteomes" id="UP000184251"/>
    </source>
</evidence>
<evidence type="ECO:0000256" key="5">
    <source>
        <dbReference type="ARBA" id="ARBA00022691"/>
    </source>
</evidence>
<dbReference type="SUPFAM" id="SSF53335">
    <property type="entry name" value="S-adenosyl-L-methionine-dependent methyltransferases"/>
    <property type="match status" value="1"/>
</dbReference>
<dbReference type="AlphaFoldDB" id="A0A1M4XF49"/>
<keyword evidence="2 6" id="KW-0963">Cytoplasm</keyword>
<organism evidence="7 8">
    <name type="scientific">Alkalibacter saccharofermentans DSM 14828</name>
    <dbReference type="NCBI Taxonomy" id="1120975"/>
    <lineage>
        <taxon>Bacteria</taxon>
        <taxon>Bacillati</taxon>
        <taxon>Bacillota</taxon>
        <taxon>Clostridia</taxon>
        <taxon>Eubacteriales</taxon>
        <taxon>Eubacteriaceae</taxon>
        <taxon>Alkalibacter</taxon>
    </lineage>
</organism>
<comment type="function">
    <text evidence="6">Methylates ribosomal protein L11.</text>
</comment>
<keyword evidence="5 6" id="KW-0949">S-adenosyl-L-methionine</keyword>
<name>A0A1M4XF49_9FIRM</name>
<dbReference type="PANTHER" id="PTHR43648:SF1">
    <property type="entry name" value="ELECTRON TRANSFER FLAVOPROTEIN BETA SUBUNIT LYSINE METHYLTRANSFERASE"/>
    <property type="match status" value="1"/>
</dbReference>
<dbReference type="RefSeq" id="WP_073270696.1">
    <property type="nucleotide sequence ID" value="NZ_FQTU01000009.1"/>
</dbReference>
<keyword evidence="7" id="KW-0687">Ribonucleoprotein</keyword>
<keyword evidence="3 6" id="KW-0489">Methyltransferase</keyword>
<comment type="subcellular location">
    <subcellularLocation>
        <location evidence="6">Cytoplasm</location>
    </subcellularLocation>
</comment>
<dbReference type="OrthoDB" id="9785995at2"/>
<dbReference type="GO" id="GO:0032259">
    <property type="term" value="P:methylation"/>
    <property type="evidence" value="ECO:0007669"/>
    <property type="project" value="UniProtKB-KW"/>
</dbReference>
<evidence type="ECO:0000256" key="4">
    <source>
        <dbReference type="ARBA" id="ARBA00022679"/>
    </source>
</evidence>
<dbReference type="EMBL" id="FQTU01000009">
    <property type="protein sequence ID" value="SHE92145.1"/>
    <property type="molecule type" value="Genomic_DNA"/>
</dbReference>
<feature type="binding site" evidence="6">
    <location>
        <position position="163"/>
    </location>
    <ligand>
        <name>S-adenosyl-L-methionine</name>
        <dbReference type="ChEBI" id="CHEBI:59789"/>
    </ligand>
</feature>
<gene>
    <name evidence="6" type="primary">prmA</name>
    <name evidence="7" type="ORF">SAMN02746064_01501</name>
</gene>